<dbReference type="InterPro" id="IPR011701">
    <property type="entry name" value="MFS"/>
</dbReference>
<feature type="transmembrane region" description="Helical" evidence="6">
    <location>
        <begin position="155"/>
        <end position="178"/>
    </location>
</feature>
<name>A0A2I8EZK8_9BURK</name>
<evidence type="ECO:0000256" key="4">
    <source>
        <dbReference type="ARBA" id="ARBA00022989"/>
    </source>
</evidence>
<accession>A0A2I8EZK8</accession>
<dbReference type="AlphaFoldDB" id="A0A2I8EZK8"/>
<dbReference type="FunFam" id="1.20.1250.20:FF:000018">
    <property type="entry name" value="MFS transporter permease"/>
    <property type="match status" value="1"/>
</dbReference>
<keyword evidence="3 6" id="KW-0812">Transmembrane</keyword>
<keyword evidence="4 6" id="KW-1133">Transmembrane helix</keyword>
<sequence length="443" mass="48291">MANAAWTMDVPTAEAKQLVLEGAYRKVTLHLIPFVFVCYLFNYLDRVNVGFGKLQMLDALKWSETVYGLGAGIFFVGYVLNAVPSNMLLLRFGARRVLGTLMCAWGVASISLMFVETPGAFYTLRFLAGFFEAGFFPGIVLYFTSWFPSSRRGRIMGMFASAVPLSGLIGSPLSGWMMHFFADKGGLAGWQWMFLLQGLPTVILGLLGYLVLNDNIGEAKWLSDEEKGLLVAELAEDEKSRREIAQTSETFLSVLRNWNVWLLAVVYFCVLMGCYAISFWLPSIIKSLGFQSVEAIGWISVIPYFCATVYMVMIGRSADARRERRWHLCGSMLMGVFGMILSILSSGNPVVAVIGLSLAASGFLAGMPMFWPLPAAFLGSAAAAGGIALLSSLGQTAGFVSPFLIGWIKDLSGSTDVALYVISGLVFAGALLVMRVPAKVVNR</sequence>
<evidence type="ECO:0000256" key="3">
    <source>
        <dbReference type="ARBA" id="ARBA00022692"/>
    </source>
</evidence>
<dbReference type="CDD" id="cd17319">
    <property type="entry name" value="MFS_ExuT_GudP_like"/>
    <property type="match status" value="1"/>
</dbReference>
<dbReference type="RefSeq" id="WP_042304850.1">
    <property type="nucleotide sequence ID" value="NZ_CP026113.1"/>
</dbReference>
<feature type="transmembrane region" description="Helical" evidence="6">
    <location>
        <begin position="260"/>
        <end position="283"/>
    </location>
</feature>
<feature type="transmembrane region" description="Helical" evidence="6">
    <location>
        <begin position="66"/>
        <end position="90"/>
    </location>
</feature>
<feature type="transmembrane region" description="Helical" evidence="6">
    <location>
        <begin position="383"/>
        <end position="405"/>
    </location>
</feature>
<feature type="transmembrane region" description="Helical" evidence="6">
    <location>
        <begin position="417"/>
        <end position="438"/>
    </location>
</feature>
<feature type="domain" description="Major facilitator superfamily (MFS) profile" evidence="7">
    <location>
        <begin position="31"/>
        <end position="441"/>
    </location>
</feature>
<feature type="transmembrane region" description="Helical" evidence="6">
    <location>
        <begin position="121"/>
        <end position="143"/>
    </location>
</feature>
<keyword evidence="5 6" id="KW-0472">Membrane</keyword>
<evidence type="ECO:0000256" key="5">
    <source>
        <dbReference type="ARBA" id="ARBA00023136"/>
    </source>
</evidence>
<evidence type="ECO:0000313" key="9">
    <source>
        <dbReference type="Proteomes" id="UP000243502"/>
    </source>
</evidence>
<evidence type="ECO:0000313" key="8">
    <source>
        <dbReference type="EMBL" id="AUT65055.1"/>
    </source>
</evidence>
<proteinExistence type="predicted"/>
<dbReference type="Pfam" id="PF07690">
    <property type="entry name" value="MFS_1"/>
    <property type="match status" value="1"/>
</dbReference>
<feature type="transmembrane region" description="Helical" evidence="6">
    <location>
        <begin position="326"/>
        <end position="344"/>
    </location>
</feature>
<protein>
    <submittedName>
        <fullName evidence="8">MFS transporter</fullName>
    </submittedName>
</protein>
<feature type="transmembrane region" description="Helical" evidence="6">
    <location>
        <begin position="295"/>
        <end position="314"/>
    </location>
</feature>
<feature type="transmembrane region" description="Helical" evidence="6">
    <location>
        <begin position="190"/>
        <end position="212"/>
    </location>
</feature>
<keyword evidence="2" id="KW-0813">Transport</keyword>
<dbReference type="Proteomes" id="UP000243502">
    <property type="component" value="Chromosome 3"/>
</dbReference>
<organism evidence="8 9">
    <name type="scientific">Paraburkholderia terrae</name>
    <dbReference type="NCBI Taxonomy" id="311230"/>
    <lineage>
        <taxon>Bacteria</taxon>
        <taxon>Pseudomonadati</taxon>
        <taxon>Pseudomonadota</taxon>
        <taxon>Betaproteobacteria</taxon>
        <taxon>Burkholderiales</taxon>
        <taxon>Burkholderiaceae</taxon>
        <taxon>Paraburkholderia</taxon>
    </lineage>
</organism>
<evidence type="ECO:0000256" key="1">
    <source>
        <dbReference type="ARBA" id="ARBA00004141"/>
    </source>
</evidence>
<dbReference type="Gene3D" id="1.20.1250.20">
    <property type="entry name" value="MFS general substrate transporter like domains"/>
    <property type="match status" value="2"/>
</dbReference>
<dbReference type="InterPro" id="IPR036259">
    <property type="entry name" value="MFS_trans_sf"/>
</dbReference>
<dbReference type="PANTHER" id="PTHR43791">
    <property type="entry name" value="PERMEASE-RELATED"/>
    <property type="match status" value="1"/>
</dbReference>
<dbReference type="PANTHER" id="PTHR43791:SF36">
    <property type="entry name" value="TRANSPORTER, PUTATIVE (AFU_ORTHOLOGUE AFUA_6G08340)-RELATED"/>
    <property type="match status" value="1"/>
</dbReference>
<reference evidence="8 9" key="1">
    <citation type="submission" date="2018-01" db="EMBL/GenBank/DDBJ databases">
        <title>Species boundaries and ecological features among Paraburkholderia terrae DSMZ17804T, P. hospita DSMZ17164T and P. caribensis DSMZ13236T.</title>
        <authorList>
            <person name="Pratama A.A."/>
        </authorList>
    </citation>
    <scope>NUCLEOTIDE SEQUENCE [LARGE SCALE GENOMIC DNA]</scope>
    <source>
        <strain evidence="8 9">DSM 17804</strain>
    </source>
</reference>
<feature type="transmembrane region" description="Helical" evidence="6">
    <location>
        <begin position="27"/>
        <end position="44"/>
    </location>
</feature>
<feature type="transmembrane region" description="Helical" evidence="6">
    <location>
        <begin position="97"/>
        <end position="115"/>
    </location>
</feature>
<dbReference type="GO" id="GO:0022857">
    <property type="term" value="F:transmembrane transporter activity"/>
    <property type="evidence" value="ECO:0007669"/>
    <property type="project" value="InterPro"/>
</dbReference>
<dbReference type="EMBL" id="CP026113">
    <property type="protein sequence ID" value="AUT65055.1"/>
    <property type="molecule type" value="Genomic_DNA"/>
</dbReference>
<dbReference type="InterPro" id="IPR020846">
    <property type="entry name" value="MFS_dom"/>
</dbReference>
<evidence type="ECO:0000256" key="6">
    <source>
        <dbReference type="SAM" id="Phobius"/>
    </source>
</evidence>
<dbReference type="GO" id="GO:0005886">
    <property type="term" value="C:plasma membrane"/>
    <property type="evidence" value="ECO:0007669"/>
    <property type="project" value="TreeGrafter"/>
</dbReference>
<evidence type="ECO:0000259" key="7">
    <source>
        <dbReference type="PROSITE" id="PS50850"/>
    </source>
</evidence>
<dbReference type="PROSITE" id="PS50850">
    <property type="entry name" value="MFS"/>
    <property type="match status" value="1"/>
</dbReference>
<dbReference type="SUPFAM" id="SSF103473">
    <property type="entry name" value="MFS general substrate transporter"/>
    <property type="match status" value="1"/>
</dbReference>
<feature type="transmembrane region" description="Helical" evidence="6">
    <location>
        <begin position="350"/>
        <end position="371"/>
    </location>
</feature>
<evidence type="ECO:0000256" key="2">
    <source>
        <dbReference type="ARBA" id="ARBA00022448"/>
    </source>
</evidence>
<dbReference type="OrthoDB" id="5441967at2"/>
<gene>
    <name evidence="8" type="ORF">C2L65_36340</name>
</gene>
<dbReference type="KEGG" id="pter:C2L65_36340"/>
<comment type="subcellular location">
    <subcellularLocation>
        <location evidence="1">Membrane</location>
        <topology evidence="1">Multi-pass membrane protein</topology>
    </subcellularLocation>
</comment>